<accession>A0A5J4VBR1</accession>
<dbReference type="Proteomes" id="UP000324800">
    <property type="component" value="Unassembled WGS sequence"/>
</dbReference>
<name>A0A5J4VBR1_9EUKA</name>
<evidence type="ECO:0000313" key="1">
    <source>
        <dbReference type="EMBL" id="KAA6379804.1"/>
    </source>
</evidence>
<reference evidence="1 2" key="1">
    <citation type="submission" date="2019-03" db="EMBL/GenBank/DDBJ databases">
        <title>Single cell metagenomics reveals metabolic interactions within the superorganism composed of flagellate Streblomastix strix and complex community of Bacteroidetes bacteria on its surface.</title>
        <authorList>
            <person name="Treitli S.C."/>
            <person name="Kolisko M."/>
            <person name="Husnik F."/>
            <person name="Keeling P."/>
            <person name="Hampl V."/>
        </authorList>
    </citation>
    <scope>NUCLEOTIDE SEQUENCE [LARGE SCALE GENOMIC DNA]</scope>
    <source>
        <strain evidence="1">ST1C</strain>
    </source>
</reference>
<dbReference type="AlphaFoldDB" id="A0A5J4VBR1"/>
<dbReference type="EMBL" id="SNRW01008262">
    <property type="protein sequence ID" value="KAA6379804.1"/>
    <property type="molecule type" value="Genomic_DNA"/>
</dbReference>
<sequence>MGQLLVLLNPAKLNQLPDLYNYSFLWYILKMVRGTVLTTVAINKLRAAAKNCKTYAQIAGLTGFPKSTNRDVLNSKRKYAKIGRPPMLSQRARR</sequence>
<comment type="caution">
    <text evidence="1">The sequence shown here is derived from an EMBL/GenBank/DDBJ whole genome shotgun (WGS) entry which is preliminary data.</text>
</comment>
<protein>
    <submittedName>
        <fullName evidence="1">Uncharacterized protein</fullName>
    </submittedName>
</protein>
<evidence type="ECO:0000313" key="2">
    <source>
        <dbReference type="Proteomes" id="UP000324800"/>
    </source>
</evidence>
<gene>
    <name evidence="1" type="ORF">EZS28_024668</name>
</gene>
<organism evidence="1 2">
    <name type="scientific">Streblomastix strix</name>
    <dbReference type="NCBI Taxonomy" id="222440"/>
    <lineage>
        <taxon>Eukaryota</taxon>
        <taxon>Metamonada</taxon>
        <taxon>Preaxostyla</taxon>
        <taxon>Oxymonadida</taxon>
        <taxon>Streblomastigidae</taxon>
        <taxon>Streblomastix</taxon>
    </lineage>
</organism>
<proteinExistence type="predicted"/>